<dbReference type="RefSeq" id="WP_013864456.1">
    <property type="nucleotide sequence ID" value="NC_015635.1"/>
</dbReference>
<keyword evidence="3" id="KW-1185">Reference proteome</keyword>
<organism evidence="2 3">
    <name type="scientific">Microlunatus phosphovorus (strain ATCC 700054 / DSM 10555 / JCM 9379 / NBRC 101784 / NCIMB 13414 / VKM Ac-1990 / NM-1)</name>
    <dbReference type="NCBI Taxonomy" id="1032480"/>
    <lineage>
        <taxon>Bacteria</taxon>
        <taxon>Bacillati</taxon>
        <taxon>Actinomycetota</taxon>
        <taxon>Actinomycetes</taxon>
        <taxon>Propionibacteriales</taxon>
        <taxon>Propionibacteriaceae</taxon>
        <taxon>Microlunatus</taxon>
    </lineage>
</organism>
<dbReference type="AlphaFoldDB" id="F5XNF6"/>
<dbReference type="HOGENOM" id="CLU_2683765_0_0_11"/>
<evidence type="ECO:0000256" key="1">
    <source>
        <dbReference type="SAM" id="MobiDB-lite"/>
    </source>
</evidence>
<evidence type="ECO:0000313" key="2">
    <source>
        <dbReference type="EMBL" id="BAK36606.1"/>
    </source>
</evidence>
<sequence length="74" mass="8380">MMVKICSPRAGYRKGVVEKVNHTAAQRWWRTLADDMSMEEARVERDRLQLSVRHPAPAQPPCRPQGDCGHGRGP</sequence>
<reference evidence="2 3" key="1">
    <citation type="submission" date="2011-05" db="EMBL/GenBank/DDBJ databases">
        <title>Whole genome sequence of Microlunatus phosphovorus NM-1.</title>
        <authorList>
            <person name="Hosoyama A."/>
            <person name="Sasaki K."/>
            <person name="Harada T."/>
            <person name="Igarashi R."/>
            <person name="Kawakoshi A."/>
            <person name="Sasagawa M."/>
            <person name="Fukada J."/>
            <person name="Nakamura S."/>
            <person name="Katano Y."/>
            <person name="Hanada S."/>
            <person name="Kamagata Y."/>
            <person name="Nakamura N."/>
            <person name="Yamazaki S."/>
            <person name="Fujita N."/>
        </authorList>
    </citation>
    <scope>NUCLEOTIDE SEQUENCE [LARGE SCALE GENOMIC DNA]</scope>
    <source>
        <strain evidence="3">ATCC 700054 / DSM 10555 / JCM 9379 / NBRC 101784 / NCIMB 13414 / VKM Ac-1990 / NM-1</strain>
    </source>
</reference>
<proteinExistence type="predicted"/>
<dbReference type="EMBL" id="AP012204">
    <property type="protein sequence ID" value="BAK36606.1"/>
    <property type="molecule type" value="Genomic_DNA"/>
</dbReference>
<dbReference type="KEGG" id="mph:MLP_35920"/>
<feature type="region of interest" description="Disordered" evidence="1">
    <location>
        <begin position="52"/>
        <end position="74"/>
    </location>
</feature>
<accession>F5XNF6</accession>
<dbReference type="eggNOG" id="COG4584">
    <property type="taxonomic scope" value="Bacteria"/>
</dbReference>
<evidence type="ECO:0000313" key="3">
    <source>
        <dbReference type="Proteomes" id="UP000007947"/>
    </source>
</evidence>
<dbReference type="Proteomes" id="UP000007947">
    <property type="component" value="Chromosome"/>
</dbReference>
<protein>
    <submittedName>
        <fullName evidence="2">Uncharacterized protein</fullName>
    </submittedName>
</protein>
<name>F5XNF6_MICPN</name>
<dbReference type="OrthoDB" id="2065409at2"/>
<gene>
    <name evidence="2" type="ordered locus">MLP_35920</name>
</gene>